<keyword evidence="2" id="KW-0547">Nucleotide-binding</keyword>
<dbReference type="PANTHER" id="PTHR32071:SF57">
    <property type="entry name" value="C4-DICARBOXYLATE TRANSPORT TRANSCRIPTIONAL REGULATORY PROTEIN DCTD"/>
    <property type="match status" value="1"/>
</dbReference>
<evidence type="ECO:0000256" key="2">
    <source>
        <dbReference type="ARBA" id="ARBA00022741"/>
    </source>
</evidence>
<dbReference type="FunFam" id="3.40.50.300:FF:000006">
    <property type="entry name" value="DNA-binding transcriptional regulator NtrC"/>
    <property type="match status" value="1"/>
</dbReference>
<dbReference type="RefSeq" id="WP_163941080.1">
    <property type="nucleotide sequence ID" value="NZ_JAAHBU010000030.1"/>
</dbReference>
<dbReference type="InterPro" id="IPR058031">
    <property type="entry name" value="AAA_lid_NorR"/>
</dbReference>
<dbReference type="Pfam" id="PF00158">
    <property type="entry name" value="Sigma54_activat"/>
    <property type="match status" value="1"/>
</dbReference>
<evidence type="ECO:0000259" key="10">
    <source>
        <dbReference type="PROSITE" id="PS50110"/>
    </source>
</evidence>
<dbReference type="PANTHER" id="PTHR32071">
    <property type="entry name" value="TRANSCRIPTIONAL REGULATORY PROTEIN"/>
    <property type="match status" value="1"/>
</dbReference>
<dbReference type="Gene3D" id="3.40.50.2300">
    <property type="match status" value="1"/>
</dbReference>
<dbReference type="FunFam" id="3.40.50.2300:FF:000018">
    <property type="entry name" value="DNA-binding transcriptional regulator NtrC"/>
    <property type="match status" value="1"/>
</dbReference>
<dbReference type="Proteomes" id="UP000482634">
    <property type="component" value="Unassembled WGS sequence"/>
</dbReference>
<evidence type="ECO:0000256" key="1">
    <source>
        <dbReference type="ARBA" id="ARBA00022553"/>
    </source>
</evidence>
<evidence type="ECO:0000256" key="5">
    <source>
        <dbReference type="ARBA" id="ARBA00023015"/>
    </source>
</evidence>
<dbReference type="InterPro" id="IPR025662">
    <property type="entry name" value="Sigma_54_int_dom_ATP-bd_1"/>
</dbReference>
<evidence type="ECO:0000313" key="12">
    <source>
        <dbReference type="EMBL" id="NER63033.1"/>
    </source>
</evidence>
<keyword evidence="14" id="KW-1185">Reference proteome</keyword>
<dbReference type="EMBL" id="JAAHBV010000016">
    <property type="protein sequence ID" value="NER58963.1"/>
    <property type="molecule type" value="Genomic_DNA"/>
</dbReference>
<dbReference type="InterPro" id="IPR002197">
    <property type="entry name" value="HTH_Fis"/>
</dbReference>
<evidence type="ECO:0000256" key="4">
    <source>
        <dbReference type="ARBA" id="ARBA00023012"/>
    </source>
</evidence>
<dbReference type="Proteomes" id="UP000480410">
    <property type="component" value="Unassembled WGS sequence"/>
</dbReference>
<dbReference type="InterPro" id="IPR011006">
    <property type="entry name" value="CheY-like_superfamily"/>
</dbReference>
<dbReference type="CDD" id="cd17549">
    <property type="entry name" value="REC_DctD-like"/>
    <property type="match status" value="1"/>
</dbReference>
<comment type="caution">
    <text evidence="12">The sequence shown here is derived from an EMBL/GenBank/DDBJ whole genome shotgun (WGS) entry which is preliminary data.</text>
</comment>
<dbReference type="Pfam" id="PF00072">
    <property type="entry name" value="Response_reg"/>
    <property type="match status" value="1"/>
</dbReference>
<dbReference type="GO" id="GO:0043565">
    <property type="term" value="F:sequence-specific DNA binding"/>
    <property type="evidence" value="ECO:0007669"/>
    <property type="project" value="InterPro"/>
</dbReference>
<dbReference type="InterPro" id="IPR009057">
    <property type="entry name" value="Homeodomain-like_sf"/>
</dbReference>
<evidence type="ECO:0000256" key="3">
    <source>
        <dbReference type="ARBA" id="ARBA00022840"/>
    </source>
</evidence>
<dbReference type="AlphaFoldDB" id="A0A6B3NN51"/>
<keyword evidence="6" id="KW-0238">DNA-binding</keyword>
<dbReference type="CDD" id="cd00009">
    <property type="entry name" value="AAA"/>
    <property type="match status" value="1"/>
</dbReference>
<dbReference type="PROSITE" id="PS00675">
    <property type="entry name" value="SIGMA54_INTERACT_1"/>
    <property type="match status" value="1"/>
</dbReference>
<feature type="modified residue" description="4-aspartylphosphate" evidence="8">
    <location>
        <position position="53"/>
    </location>
</feature>
<dbReference type="InterPro" id="IPR003593">
    <property type="entry name" value="AAA+_ATPase"/>
</dbReference>
<accession>A0A6M0CQX2</accession>
<keyword evidence="3" id="KW-0067">ATP-binding</keyword>
<dbReference type="InterPro" id="IPR002078">
    <property type="entry name" value="Sigma_54_int"/>
</dbReference>
<dbReference type="InterPro" id="IPR025944">
    <property type="entry name" value="Sigma_54_int_dom_CS"/>
</dbReference>
<dbReference type="PROSITE" id="PS50110">
    <property type="entry name" value="RESPONSE_REGULATORY"/>
    <property type="match status" value="1"/>
</dbReference>
<dbReference type="SUPFAM" id="SSF46689">
    <property type="entry name" value="Homeodomain-like"/>
    <property type="match status" value="1"/>
</dbReference>
<dbReference type="GO" id="GO:0006355">
    <property type="term" value="P:regulation of DNA-templated transcription"/>
    <property type="evidence" value="ECO:0007669"/>
    <property type="project" value="InterPro"/>
</dbReference>
<protein>
    <submittedName>
        <fullName evidence="12">Sigma-54-dependent Fis family transcriptional regulator</fullName>
    </submittedName>
</protein>
<dbReference type="Gene3D" id="1.10.10.60">
    <property type="entry name" value="Homeodomain-like"/>
    <property type="match status" value="1"/>
</dbReference>
<dbReference type="InterPro" id="IPR025943">
    <property type="entry name" value="Sigma_54_int_dom_ATP-bd_2"/>
</dbReference>
<dbReference type="InterPro" id="IPR027417">
    <property type="entry name" value="P-loop_NTPase"/>
</dbReference>
<dbReference type="PROSITE" id="PS00676">
    <property type="entry name" value="SIGMA54_INTERACT_2"/>
    <property type="match status" value="1"/>
</dbReference>
<dbReference type="SMART" id="SM00382">
    <property type="entry name" value="AAA"/>
    <property type="match status" value="1"/>
</dbReference>
<evidence type="ECO:0000256" key="6">
    <source>
        <dbReference type="ARBA" id="ARBA00023125"/>
    </source>
</evidence>
<dbReference type="Gene3D" id="1.10.8.60">
    <property type="match status" value="1"/>
</dbReference>
<dbReference type="EMBL" id="JAAHBU010000030">
    <property type="protein sequence ID" value="NER63033.1"/>
    <property type="molecule type" value="Genomic_DNA"/>
</dbReference>
<organism evidence="12 14">
    <name type="scientific">Pseudomonas brassicae</name>
    <dbReference type="NCBI Taxonomy" id="2708063"/>
    <lineage>
        <taxon>Bacteria</taxon>
        <taxon>Pseudomonadati</taxon>
        <taxon>Pseudomonadota</taxon>
        <taxon>Gammaproteobacteria</taxon>
        <taxon>Pseudomonadales</taxon>
        <taxon>Pseudomonadaceae</taxon>
        <taxon>Pseudomonas</taxon>
    </lineage>
</organism>
<evidence type="ECO:0000313" key="11">
    <source>
        <dbReference type="EMBL" id="NER58963.1"/>
    </source>
</evidence>
<reference evidence="13 14" key="1">
    <citation type="submission" date="2020-02" db="EMBL/GenBank/DDBJ databases">
        <title>Broccoli isolated Pseudomonas sp.</title>
        <authorList>
            <person name="Fujikawa T."/>
            <person name="Sawada H."/>
        </authorList>
    </citation>
    <scope>NUCLEOTIDE SEQUENCE [LARGE SCALE GENOMIC DNA]</scope>
    <source>
        <strain evidence="12 14">MAFF212427</strain>
        <strain evidence="11 13">MAFF212428</strain>
    </source>
</reference>
<evidence type="ECO:0000313" key="14">
    <source>
        <dbReference type="Proteomes" id="UP000482634"/>
    </source>
</evidence>
<evidence type="ECO:0000256" key="7">
    <source>
        <dbReference type="ARBA" id="ARBA00023163"/>
    </source>
</evidence>
<dbReference type="PROSITE" id="PS50045">
    <property type="entry name" value="SIGMA54_INTERACT_4"/>
    <property type="match status" value="1"/>
</dbReference>
<sequence>MLNAVMIVDDEASIRTAVQQWLSLAGFQVQVFERAEACLAQLPEHFAGVILSDVRMPGMGGLQLLEQLQVRDTDLPVILLTGHGDVPMAVQAMRNGAYDFLEKPFSPDSLLGSLRRALEKRQLVLENRRLHEQADLKARLETTLLGMSQGLQQLRRQVLDLAGLPVNVLIRGETGSGKERVARCLHDFGPRAAKPFVALNCAAIPEQLFEAELFGHESGAFTGAQGKRVGKLEYANGGTVFLDEIESMPLAQQAKLLRVIQEHTLERLGANQSISVDLRIIAATKPDLLFEARAGRFREDLAYRLNVAELHLAPLRERREDIPLLFEHFARDAAERLGRSPPPLSGVQLGRLLSHDWPGNVRELANAAERHALGLGEPEPMAPGAGQSLAAQQEAFEAQCLRAALSRHHGDIKAVLEELQLPRRTFNEKMQRHGLLREDFLERPQP</sequence>
<dbReference type="GO" id="GO:0005524">
    <property type="term" value="F:ATP binding"/>
    <property type="evidence" value="ECO:0007669"/>
    <property type="project" value="UniProtKB-KW"/>
</dbReference>
<keyword evidence="7" id="KW-0804">Transcription</keyword>
<accession>A0A6B3NN51</accession>
<evidence type="ECO:0000313" key="13">
    <source>
        <dbReference type="Proteomes" id="UP000480410"/>
    </source>
</evidence>
<keyword evidence="1 8" id="KW-0597">Phosphoprotein</keyword>
<dbReference type="SUPFAM" id="SSF52540">
    <property type="entry name" value="P-loop containing nucleoside triphosphate hydrolases"/>
    <property type="match status" value="1"/>
</dbReference>
<evidence type="ECO:0000256" key="8">
    <source>
        <dbReference type="PROSITE-ProRule" id="PRU00169"/>
    </source>
</evidence>
<dbReference type="GO" id="GO:0000160">
    <property type="term" value="P:phosphorelay signal transduction system"/>
    <property type="evidence" value="ECO:0007669"/>
    <property type="project" value="UniProtKB-KW"/>
</dbReference>
<feature type="domain" description="Response regulatory" evidence="10">
    <location>
        <begin position="4"/>
        <end position="118"/>
    </location>
</feature>
<dbReference type="PROSITE" id="PS00688">
    <property type="entry name" value="SIGMA54_INTERACT_3"/>
    <property type="match status" value="1"/>
</dbReference>
<dbReference type="Pfam" id="PF25601">
    <property type="entry name" value="AAA_lid_14"/>
    <property type="match status" value="1"/>
</dbReference>
<feature type="domain" description="Sigma-54 factor interaction" evidence="9">
    <location>
        <begin position="144"/>
        <end position="373"/>
    </location>
</feature>
<dbReference type="InterPro" id="IPR001789">
    <property type="entry name" value="Sig_transdc_resp-reg_receiver"/>
</dbReference>
<evidence type="ECO:0000259" key="9">
    <source>
        <dbReference type="PROSITE" id="PS50045"/>
    </source>
</evidence>
<keyword evidence="4" id="KW-0902">Two-component regulatory system</keyword>
<dbReference type="SUPFAM" id="SSF52172">
    <property type="entry name" value="CheY-like"/>
    <property type="match status" value="1"/>
</dbReference>
<gene>
    <name evidence="11" type="ORF">G3435_01165</name>
    <name evidence="12" type="ORF">G3436_02910</name>
</gene>
<dbReference type="Pfam" id="PF02954">
    <property type="entry name" value="HTH_8"/>
    <property type="match status" value="1"/>
</dbReference>
<dbReference type="Gene3D" id="3.40.50.300">
    <property type="entry name" value="P-loop containing nucleotide triphosphate hydrolases"/>
    <property type="match status" value="1"/>
</dbReference>
<name>A0A6B3NN51_9PSED</name>
<dbReference type="SMART" id="SM00448">
    <property type="entry name" value="REC"/>
    <property type="match status" value="1"/>
</dbReference>
<keyword evidence="5" id="KW-0805">Transcription regulation</keyword>
<proteinExistence type="predicted"/>